<dbReference type="EMBL" id="AP025739">
    <property type="protein sequence ID" value="BDI28390.1"/>
    <property type="molecule type" value="Genomic_DNA"/>
</dbReference>
<organism evidence="2 3">
    <name type="scientific">Capsulimonas corticalis</name>
    <dbReference type="NCBI Taxonomy" id="2219043"/>
    <lineage>
        <taxon>Bacteria</taxon>
        <taxon>Bacillati</taxon>
        <taxon>Armatimonadota</taxon>
        <taxon>Armatimonadia</taxon>
        <taxon>Capsulimonadales</taxon>
        <taxon>Capsulimonadaceae</taxon>
        <taxon>Capsulimonas</taxon>
    </lineage>
</organism>
<dbReference type="PANTHER" id="PTHR36173:SF2">
    <property type="entry name" value="RIBONUCLEASE VAPC16"/>
    <property type="match status" value="1"/>
</dbReference>
<dbReference type="KEGG" id="ccot:CCAX7_004410"/>
<dbReference type="Pfam" id="PF01850">
    <property type="entry name" value="PIN"/>
    <property type="match status" value="1"/>
</dbReference>
<dbReference type="CDD" id="cd09872">
    <property type="entry name" value="PIN_Sll0205-like"/>
    <property type="match status" value="1"/>
</dbReference>
<protein>
    <submittedName>
        <fullName evidence="2">Twitching motility protein PilT</fullName>
    </submittedName>
</protein>
<reference evidence="2 3" key="1">
    <citation type="journal article" date="2019" name="Int. J. Syst. Evol. Microbiol.">
        <title>Capsulimonas corticalis gen. nov., sp. nov., an aerobic capsulated bacterium, of a novel bacterial order, Capsulimonadales ord. nov., of the class Armatimonadia of the phylum Armatimonadetes.</title>
        <authorList>
            <person name="Li J."/>
            <person name="Kudo C."/>
            <person name="Tonouchi A."/>
        </authorList>
    </citation>
    <scope>NUCLEOTIDE SEQUENCE [LARGE SCALE GENOMIC DNA]</scope>
    <source>
        <strain evidence="2 3">AX-7</strain>
    </source>
</reference>
<evidence type="ECO:0000313" key="2">
    <source>
        <dbReference type="EMBL" id="BDI28390.1"/>
    </source>
</evidence>
<dbReference type="OrthoDB" id="9798990at2"/>
<evidence type="ECO:0000259" key="1">
    <source>
        <dbReference type="Pfam" id="PF01850"/>
    </source>
</evidence>
<dbReference type="Proteomes" id="UP000287394">
    <property type="component" value="Chromosome"/>
</dbReference>
<dbReference type="AlphaFoldDB" id="A0A402D2Z1"/>
<name>A0A402D2Z1_9BACT</name>
<evidence type="ECO:0000313" key="3">
    <source>
        <dbReference type="Proteomes" id="UP000287394"/>
    </source>
</evidence>
<dbReference type="RefSeq" id="WP_119323864.1">
    <property type="nucleotide sequence ID" value="NZ_AP025739.1"/>
</dbReference>
<dbReference type="PANTHER" id="PTHR36173">
    <property type="entry name" value="RIBONUCLEASE VAPC16-RELATED"/>
    <property type="match status" value="1"/>
</dbReference>
<dbReference type="InterPro" id="IPR002716">
    <property type="entry name" value="PIN_dom"/>
</dbReference>
<dbReference type="InterPro" id="IPR029060">
    <property type="entry name" value="PIN-like_dom_sf"/>
</dbReference>
<dbReference type="InterPro" id="IPR041705">
    <property type="entry name" value="PIN_Sll0205"/>
</dbReference>
<keyword evidence="3" id="KW-1185">Reference proteome</keyword>
<sequence>MRYLFDTCTLLWFANGESEKLSLAALSLINTSGNEAVVSVVSFWELAMKTSVGKLSFPGGSVSILSTLCVREGIQIQPLTVECIQQFLLLPPAHPDPFDRLLAAISILGNETTKPLVVLSPDTSFDAYAPWGVTRVW</sequence>
<gene>
    <name evidence="2" type="ORF">CCAX7_004410</name>
</gene>
<accession>A0A402D2Z1</accession>
<proteinExistence type="predicted"/>
<dbReference type="InterPro" id="IPR052919">
    <property type="entry name" value="TA_system_RNase"/>
</dbReference>
<dbReference type="SUPFAM" id="SSF88723">
    <property type="entry name" value="PIN domain-like"/>
    <property type="match status" value="1"/>
</dbReference>
<feature type="domain" description="PIN" evidence="1">
    <location>
        <begin position="3"/>
        <end position="128"/>
    </location>
</feature>